<feature type="region of interest" description="Disordered" evidence="1">
    <location>
        <begin position="43"/>
        <end position="157"/>
    </location>
</feature>
<evidence type="ECO:0000256" key="1">
    <source>
        <dbReference type="SAM" id="MobiDB-lite"/>
    </source>
</evidence>
<sequence length="157" mass="17158">MGRALIIKGIEMDWEDIHDDTQWMRQGPWKSCDCKKCFHCKHGLTTKYGPPKTPRRKDRPAVNPHAAPPYTATPIDPRPPPQSKSKASRASKANAAPSSSASRPSEHQFFPRTAPQTASKSARPSVPAVVPPTAPKPARQTGESAPSTGKSDRRETE</sequence>
<feature type="compositionally biased region" description="Low complexity" evidence="1">
    <location>
        <begin position="118"/>
        <end position="128"/>
    </location>
</feature>
<dbReference type="Proteomes" id="UP000266841">
    <property type="component" value="Unassembled WGS sequence"/>
</dbReference>
<proteinExistence type="predicted"/>
<protein>
    <submittedName>
        <fullName evidence="2">Uncharacterized protein</fullName>
    </submittedName>
</protein>
<dbReference type="AlphaFoldDB" id="K0SDP7"/>
<accession>K0SDP7</accession>
<evidence type="ECO:0000313" key="3">
    <source>
        <dbReference type="Proteomes" id="UP000266841"/>
    </source>
</evidence>
<comment type="caution">
    <text evidence="2">The sequence shown here is derived from an EMBL/GenBank/DDBJ whole genome shotgun (WGS) entry which is preliminary data.</text>
</comment>
<evidence type="ECO:0000313" key="2">
    <source>
        <dbReference type="EMBL" id="EJK56747.1"/>
    </source>
</evidence>
<reference evidence="2 3" key="1">
    <citation type="journal article" date="2012" name="Genome Biol.">
        <title>Genome and low-iron response of an oceanic diatom adapted to chronic iron limitation.</title>
        <authorList>
            <person name="Lommer M."/>
            <person name="Specht M."/>
            <person name="Roy A.S."/>
            <person name="Kraemer L."/>
            <person name="Andreson R."/>
            <person name="Gutowska M.A."/>
            <person name="Wolf J."/>
            <person name="Bergner S.V."/>
            <person name="Schilhabel M.B."/>
            <person name="Klostermeier U.C."/>
            <person name="Beiko R.G."/>
            <person name="Rosenstiel P."/>
            <person name="Hippler M."/>
            <person name="Laroche J."/>
        </authorList>
    </citation>
    <scope>NUCLEOTIDE SEQUENCE [LARGE SCALE GENOMIC DNA]</scope>
    <source>
        <strain evidence="2 3">CCMP1005</strain>
    </source>
</reference>
<name>K0SDP7_THAOC</name>
<keyword evidence="3" id="KW-1185">Reference proteome</keyword>
<feature type="compositionally biased region" description="Low complexity" evidence="1">
    <location>
        <begin position="83"/>
        <end position="103"/>
    </location>
</feature>
<dbReference type="EMBL" id="AGNL01030631">
    <property type="protein sequence ID" value="EJK56747.1"/>
    <property type="molecule type" value="Genomic_DNA"/>
</dbReference>
<gene>
    <name evidence="2" type="ORF">THAOC_23303</name>
</gene>
<organism evidence="2 3">
    <name type="scientific">Thalassiosira oceanica</name>
    <name type="common">Marine diatom</name>
    <dbReference type="NCBI Taxonomy" id="159749"/>
    <lineage>
        <taxon>Eukaryota</taxon>
        <taxon>Sar</taxon>
        <taxon>Stramenopiles</taxon>
        <taxon>Ochrophyta</taxon>
        <taxon>Bacillariophyta</taxon>
        <taxon>Coscinodiscophyceae</taxon>
        <taxon>Thalassiosirophycidae</taxon>
        <taxon>Thalassiosirales</taxon>
        <taxon>Thalassiosiraceae</taxon>
        <taxon>Thalassiosira</taxon>
    </lineage>
</organism>
<feature type="non-terminal residue" evidence="2">
    <location>
        <position position="157"/>
    </location>
</feature>